<dbReference type="InterPro" id="IPR002014">
    <property type="entry name" value="VHS_dom"/>
</dbReference>
<organism evidence="11 12">
    <name type="scientific">Porites lobata</name>
    <dbReference type="NCBI Taxonomy" id="104759"/>
    <lineage>
        <taxon>Eukaryota</taxon>
        <taxon>Metazoa</taxon>
        <taxon>Cnidaria</taxon>
        <taxon>Anthozoa</taxon>
        <taxon>Hexacorallia</taxon>
        <taxon>Scleractinia</taxon>
        <taxon>Fungiina</taxon>
        <taxon>Poritidae</taxon>
        <taxon>Porites</taxon>
    </lineage>
</organism>
<dbReference type="PANTHER" id="PTHR45929:SF3">
    <property type="entry name" value="JAK PATHWAY SIGNAL TRANSDUCTION ADAPTOR MOLECULE"/>
    <property type="match status" value="1"/>
</dbReference>
<dbReference type="PROSITE" id="PS50179">
    <property type="entry name" value="VHS"/>
    <property type="match status" value="1"/>
</dbReference>
<feature type="compositionally biased region" description="Polar residues" evidence="8">
    <location>
        <begin position="529"/>
        <end position="540"/>
    </location>
</feature>
<proteinExistence type="inferred from homology"/>
<dbReference type="InterPro" id="IPR036028">
    <property type="entry name" value="SH3-like_dom_sf"/>
</dbReference>
<dbReference type="PROSITE" id="PS50330">
    <property type="entry name" value="UIM"/>
    <property type="match status" value="1"/>
</dbReference>
<evidence type="ECO:0000256" key="5">
    <source>
        <dbReference type="ARBA" id="ARBA00022753"/>
    </source>
</evidence>
<comment type="similarity">
    <text evidence="2">Belongs to the STAM family.</text>
</comment>
<dbReference type="EMBL" id="CALNXK010000164">
    <property type="protein sequence ID" value="CAH3171474.1"/>
    <property type="molecule type" value="Genomic_DNA"/>
</dbReference>
<evidence type="ECO:0000256" key="8">
    <source>
        <dbReference type="SAM" id="MobiDB-lite"/>
    </source>
</evidence>
<keyword evidence="4" id="KW-0813">Transport</keyword>
<dbReference type="SMART" id="SM00726">
    <property type="entry name" value="UIM"/>
    <property type="match status" value="1"/>
</dbReference>
<evidence type="ECO:0000256" key="1">
    <source>
        <dbReference type="ARBA" id="ARBA00004177"/>
    </source>
</evidence>
<comment type="caution">
    <text evidence="11">The sequence shown here is derived from an EMBL/GenBank/DDBJ whole genome shotgun (WGS) entry which is preliminary data.</text>
</comment>
<evidence type="ECO:0000313" key="12">
    <source>
        <dbReference type="Proteomes" id="UP001159405"/>
    </source>
</evidence>
<dbReference type="SMART" id="SM00288">
    <property type="entry name" value="VHS"/>
    <property type="match status" value="1"/>
</dbReference>
<keyword evidence="6" id="KW-0653">Protein transport</keyword>
<dbReference type="Gene3D" id="6.10.140.100">
    <property type="match status" value="1"/>
</dbReference>
<dbReference type="Gene3D" id="1.25.40.90">
    <property type="match status" value="1"/>
</dbReference>
<feature type="compositionally biased region" description="Basic and acidic residues" evidence="8">
    <location>
        <begin position="277"/>
        <end position="293"/>
    </location>
</feature>
<feature type="region of interest" description="Disordered" evidence="8">
    <location>
        <begin position="143"/>
        <end position="176"/>
    </location>
</feature>
<dbReference type="PRINTS" id="PR00499">
    <property type="entry name" value="P67PHOX"/>
</dbReference>
<protein>
    <recommendedName>
        <fullName evidence="13">Signal transducing adapter molecule 2</fullName>
    </recommendedName>
</protein>
<keyword evidence="3 7" id="KW-0728">SH3 domain</keyword>
<feature type="domain" description="SH3" evidence="9">
    <location>
        <begin position="214"/>
        <end position="273"/>
    </location>
</feature>
<dbReference type="InterPro" id="IPR050670">
    <property type="entry name" value="STAM"/>
</dbReference>
<reference evidence="11 12" key="1">
    <citation type="submission" date="2022-05" db="EMBL/GenBank/DDBJ databases">
        <authorList>
            <consortium name="Genoscope - CEA"/>
            <person name="William W."/>
        </authorList>
    </citation>
    <scope>NUCLEOTIDE SEQUENCE [LARGE SCALE GENOMIC DNA]</scope>
</reference>
<evidence type="ECO:0008006" key="13">
    <source>
        <dbReference type="Google" id="ProtNLM"/>
    </source>
</evidence>
<dbReference type="PRINTS" id="PR00452">
    <property type="entry name" value="SH3DOMAIN"/>
</dbReference>
<feature type="region of interest" description="Disordered" evidence="8">
    <location>
        <begin position="518"/>
        <end position="540"/>
    </location>
</feature>
<evidence type="ECO:0000256" key="3">
    <source>
        <dbReference type="ARBA" id="ARBA00022443"/>
    </source>
</evidence>
<dbReference type="Gene3D" id="2.30.30.40">
    <property type="entry name" value="SH3 Domains"/>
    <property type="match status" value="1"/>
</dbReference>
<accession>A0ABN8QWR5</accession>
<dbReference type="InterPro" id="IPR001452">
    <property type="entry name" value="SH3_domain"/>
</dbReference>
<evidence type="ECO:0000256" key="2">
    <source>
        <dbReference type="ARBA" id="ARBA00009666"/>
    </source>
</evidence>
<feature type="region of interest" description="Disordered" evidence="8">
    <location>
        <begin position="269"/>
        <end position="309"/>
    </location>
</feature>
<dbReference type="SMART" id="SM00326">
    <property type="entry name" value="SH3"/>
    <property type="match status" value="1"/>
</dbReference>
<comment type="subcellular location">
    <subcellularLocation>
        <location evidence="1">Endosome</location>
    </subcellularLocation>
</comment>
<dbReference type="SUPFAM" id="SSF50044">
    <property type="entry name" value="SH3-domain"/>
    <property type="match status" value="1"/>
</dbReference>
<feature type="domain" description="VHS" evidence="10">
    <location>
        <begin position="17"/>
        <end position="144"/>
    </location>
</feature>
<dbReference type="CDD" id="cd03568">
    <property type="entry name" value="VHS_STAM"/>
    <property type="match status" value="1"/>
</dbReference>
<dbReference type="Pfam" id="PF00790">
    <property type="entry name" value="VHS"/>
    <property type="match status" value="1"/>
</dbReference>
<dbReference type="PROSITE" id="PS50002">
    <property type="entry name" value="SH3"/>
    <property type="match status" value="1"/>
</dbReference>
<dbReference type="CDD" id="cd11963">
    <property type="entry name" value="SH3_STAM2"/>
    <property type="match status" value="1"/>
</dbReference>
<keyword evidence="5" id="KW-0967">Endosome</keyword>
<dbReference type="PANTHER" id="PTHR45929">
    <property type="entry name" value="JAK PATHWAY SIGNAL TRANSDUCTION ADAPTOR MOLECULE"/>
    <property type="match status" value="1"/>
</dbReference>
<dbReference type="SUPFAM" id="SSF48464">
    <property type="entry name" value="ENTH/VHS domain"/>
    <property type="match status" value="1"/>
</dbReference>
<feature type="region of interest" description="Disordered" evidence="8">
    <location>
        <begin position="457"/>
        <end position="499"/>
    </location>
</feature>
<evidence type="ECO:0000256" key="4">
    <source>
        <dbReference type="ARBA" id="ARBA00022448"/>
    </source>
</evidence>
<sequence length="567" mass="62833">MPLFSSSSPFDQDVEKATSELNTTEDWQLIMELCDRIPRTPSGPKDALRSIMKRINHRVPHVAIQALTLLSACVNNCDKVFHLEVCSRDFVNEAKSIISRAHPKVTEKLKGLIKEWSVSFKDDPQLSLIPALYKELKAEGVEFPSDTSKDSSSSLSSSPPRSSSAKSTSSTRQEDEDLAKAIELSLQEAEAGKPKVSSLYPSFSTPSPAAIRKVEVKKVRALYDFEAVEDNELTFKSGEIISVLDDSDANWWKGENSRGIGLFPSNFVTSDLSEPESPPKVEKKKVRWADEPRQQSATEGSATPVKTEISEEKINLCTNMLKGANIEGEDDEEEKIQDMEDECYRMEPLIKDKIEESERKHQELTSMNEQYLQALSLYQRLMKEPLPVPTLPYAANPQGSMGMYQIPASTMQQYPQVSQMYVPPPVGYPQVSPPASLQYVNDPSATAVGAAYSNQGPVQPYGSHAPSHVTSLPYQPSQLSQGHGPPQAPLQPPTNSHQGFANQQQVLPQIPYQQISYQQGVPGAPPEYPSQSAPQDYSSQYFTQASMASYPNFPAQPQMVYSQQPLL</sequence>
<feature type="compositionally biased region" description="Low complexity" evidence="8">
    <location>
        <begin position="144"/>
        <end position="171"/>
    </location>
</feature>
<dbReference type="InterPro" id="IPR035675">
    <property type="entry name" value="STAM2_SH3"/>
</dbReference>
<dbReference type="Proteomes" id="UP001159405">
    <property type="component" value="Unassembled WGS sequence"/>
</dbReference>
<dbReference type="Pfam" id="PF02809">
    <property type="entry name" value="UIM"/>
    <property type="match status" value="1"/>
</dbReference>
<name>A0ABN8QWR5_9CNID</name>
<evidence type="ECO:0000313" key="11">
    <source>
        <dbReference type="EMBL" id="CAH3171474.1"/>
    </source>
</evidence>
<evidence type="ECO:0000259" key="10">
    <source>
        <dbReference type="PROSITE" id="PS50179"/>
    </source>
</evidence>
<dbReference type="InterPro" id="IPR008942">
    <property type="entry name" value="ENTH_VHS"/>
</dbReference>
<dbReference type="Gene3D" id="1.20.5.1940">
    <property type="match status" value="1"/>
</dbReference>
<evidence type="ECO:0000256" key="6">
    <source>
        <dbReference type="ARBA" id="ARBA00022927"/>
    </source>
</evidence>
<evidence type="ECO:0000259" key="9">
    <source>
        <dbReference type="PROSITE" id="PS50002"/>
    </source>
</evidence>
<feature type="compositionally biased region" description="Polar residues" evidence="8">
    <location>
        <begin position="468"/>
        <end position="481"/>
    </location>
</feature>
<dbReference type="Pfam" id="PF00018">
    <property type="entry name" value="SH3_1"/>
    <property type="match status" value="1"/>
</dbReference>
<evidence type="ECO:0000256" key="7">
    <source>
        <dbReference type="PROSITE-ProRule" id="PRU00192"/>
    </source>
</evidence>
<gene>
    <name evidence="11" type="ORF">PLOB_00011957</name>
</gene>
<keyword evidence="12" id="KW-1185">Reference proteome</keyword>
<dbReference type="InterPro" id="IPR003903">
    <property type="entry name" value="UIM_dom"/>
</dbReference>